<dbReference type="EMBL" id="DF845436">
    <property type="protein sequence ID" value="GAT49292.1"/>
    <property type="molecule type" value="Genomic_DNA"/>
</dbReference>
<dbReference type="Proteomes" id="UP000815677">
    <property type="component" value="Unassembled WGS sequence"/>
</dbReference>
<keyword evidence="3" id="KW-0805">Transcription regulation</keyword>
<dbReference type="PANTHER" id="PTHR47338:SF29">
    <property type="entry name" value="ZN(2)-C6 FUNGAL-TYPE DOMAIN-CONTAINING PROTEIN"/>
    <property type="match status" value="1"/>
</dbReference>
<dbReference type="CDD" id="cd12148">
    <property type="entry name" value="fungal_TF_MHR"/>
    <property type="match status" value="1"/>
</dbReference>
<evidence type="ECO:0000256" key="5">
    <source>
        <dbReference type="ARBA" id="ARBA00023242"/>
    </source>
</evidence>
<sequence length="596" mass="65047">MASLSQSVPRRHNVPHGGLSSRDAEMREESGEDVANWQQRKIRGVVPCAKCDGVRPKCGPCGRSMGFQDCEYAEEGPTKTEQLEAQIAFLEARIEELEKPPELSPSFVPNTVFGTRRAASLPALSRGGTPRPAHSPIPYASASPTGSSSSFHGPEDIPRPELDALVLNFLQHSSQFGFFLHLERFTEAVMGRSGSRPSPALLHAVHLFAVHISGNDELVATFEARYLSRALRSAVDSLSSSSSNILHAIQAEVLLSQYFFRTTRILEGKYHLSAAISLVLSSGLHRIRSADASATRGFLGASSFRAAGGPRAPAEDLEQIAAFWTVLTMNNCWTTADGSPSNIDYTSSAPDARIDSPWPVDVDHGDESDLPEVSLGTVVSFLSSSPDSETSLSALHAKAAILFEQASRLADSYHLNMNAAQLNAFNDSFRRLQALIERFAQNLPSLDNGAGGVEYTREVFLIHALARVASIQLHNPFVHLEDCNCNARGYALDAARAIVADLNAIPVSQFQFIDPIAGTVFMATAQVFIQELRRYRRVQETPNGFWDGDMTERELMDAVETVLATMNLFSPTCRLMESQLDTMRQAYQSALGASHH</sequence>
<keyword evidence="9" id="KW-1185">Reference proteome</keyword>
<dbReference type="InterPro" id="IPR036864">
    <property type="entry name" value="Zn2-C6_fun-type_DNA-bd_sf"/>
</dbReference>
<feature type="compositionally biased region" description="Low complexity" evidence="6">
    <location>
        <begin position="141"/>
        <end position="150"/>
    </location>
</feature>
<name>A0ABQ0LDU8_MYCCL</name>
<evidence type="ECO:0000256" key="4">
    <source>
        <dbReference type="ARBA" id="ARBA00023163"/>
    </source>
</evidence>
<dbReference type="PANTHER" id="PTHR47338">
    <property type="entry name" value="ZN(II)2CYS6 TRANSCRIPTION FACTOR (EUROFUNG)-RELATED"/>
    <property type="match status" value="1"/>
</dbReference>
<evidence type="ECO:0000256" key="1">
    <source>
        <dbReference type="ARBA" id="ARBA00004123"/>
    </source>
</evidence>
<evidence type="ECO:0000259" key="7">
    <source>
        <dbReference type="Pfam" id="PF04082"/>
    </source>
</evidence>
<proteinExistence type="predicted"/>
<dbReference type="Gene3D" id="4.10.240.10">
    <property type="entry name" value="Zn(2)-C6 fungal-type DNA-binding domain"/>
    <property type="match status" value="1"/>
</dbReference>
<dbReference type="InterPro" id="IPR050815">
    <property type="entry name" value="TF_fung"/>
</dbReference>
<feature type="region of interest" description="Disordered" evidence="6">
    <location>
        <begin position="121"/>
        <end position="155"/>
    </location>
</feature>
<keyword evidence="4" id="KW-0804">Transcription</keyword>
<feature type="region of interest" description="Disordered" evidence="6">
    <location>
        <begin position="1"/>
        <end position="38"/>
    </location>
</feature>
<dbReference type="InterPro" id="IPR007219">
    <property type="entry name" value="XnlR_reg_dom"/>
</dbReference>
<comment type="subcellular location">
    <subcellularLocation>
        <location evidence="1">Nucleus</location>
    </subcellularLocation>
</comment>
<keyword evidence="5" id="KW-0539">Nucleus</keyword>
<dbReference type="Pfam" id="PF04082">
    <property type="entry name" value="Fungal_trans"/>
    <property type="match status" value="1"/>
</dbReference>
<feature type="domain" description="Xylanolytic transcriptional activator regulatory" evidence="7">
    <location>
        <begin position="171"/>
        <end position="404"/>
    </location>
</feature>
<organism evidence="8 9">
    <name type="scientific">Mycena chlorophos</name>
    <name type="common">Agaric fungus</name>
    <name type="synonym">Agaricus chlorophos</name>
    <dbReference type="NCBI Taxonomy" id="658473"/>
    <lineage>
        <taxon>Eukaryota</taxon>
        <taxon>Fungi</taxon>
        <taxon>Dikarya</taxon>
        <taxon>Basidiomycota</taxon>
        <taxon>Agaricomycotina</taxon>
        <taxon>Agaricomycetes</taxon>
        <taxon>Agaricomycetidae</taxon>
        <taxon>Agaricales</taxon>
        <taxon>Marasmiineae</taxon>
        <taxon>Mycenaceae</taxon>
        <taxon>Mycena</taxon>
    </lineage>
</organism>
<accession>A0ABQ0LDU8</accession>
<evidence type="ECO:0000313" key="9">
    <source>
        <dbReference type="Proteomes" id="UP000815677"/>
    </source>
</evidence>
<evidence type="ECO:0000256" key="3">
    <source>
        <dbReference type="ARBA" id="ARBA00023015"/>
    </source>
</evidence>
<evidence type="ECO:0000256" key="6">
    <source>
        <dbReference type="SAM" id="MobiDB-lite"/>
    </source>
</evidence>
<evidence type="ECO:0000313" key="8">
    <source>
        <dbReference type="EMBL" id="GAT49292.1"/>
    </source>
</evidence>
<evidence type="ECO:0000256" key="2">
    <source>
        <dbReference type="ARBA" id="ARBA00022723"/>
    </source>
</evidence>
<keyword evidence="2" id="KW-0479">Metal-binding</keyword>
<gene>
    <name evidence="8" type="ORF">MCHLO_06616</name>
</gene>
<reference evidence="8" key="1">
    <citation type="submission" date="2014-09" db="EMBL/GenBank/DDBJ databases">
        <title>Genome sequence of the luminous mushroom Mycena chlorophos for searching fungal bioluminescence genes.</title>
        <authorList>
            <person name="Tanaka Y."/>
            <person name="Kasuga D."/>
            <person name="Oba Y."/>
            <person name="Hase S."/>
            <person name="Sato K."/>
            <person name="Oba Y."/>
            <person name="Sakakibara Y."/>
        </authorList>
    </citation>
    <scope>NUCLEOTIDE SEQUENCE</scope>
</reference>
<protein>
    <recommendedName>
        <fullName evidence="7">Xylanolytic transcriptional activator regulatory domain-containing protein</fullName>
    </recommendedName>
</protein>